<protein>
    <submittedName>
        <fullName evidence="1">CSON003510 protein</fullName>
    </submittedName>
</protein>
<dbReference type="GO" id="GO:0008641">
    <property type="term" value="F:ubiquitin-like modifier activating enzyme activity"/>
    <property type="evidence" value="ECO:0007669"/>
    <property type="project" value="InterPro"/>
</dbReference>
<dbReference type="EMBL" id="UFQT01000164">
    <property type="protein sequence ID" value="SSX21041.1"/>
    <property type="molecule type" value="Genomic_DNA"/>
</dbReference>
<gene>
    <name evidence="1" type="primary">CSON003510</name>
</gene>
<dbReference type="InterPro" id="IPR035985">
    <property type="entry name" value="Ubiquitin-activating_enz"/>
</dbReference>
<organism evidence="1">
    <name type="scientific">Culicoides sonorensis</name>
    <name type="common">Biting midge</name>
    <dbReference type="NCBI Taxonomy" id="179676"/>
    <lineage>
        <taxon>Eukaryota</taxon>
        <taxon>Metazoa</taxon>
        <taxon>Ecdysozoa</taxon>
        <taxon>Arthropoda</taxon>
        <taxon>Hexapoda</taxon>
        <taxon>Insecta</taxon>
        <taxon>Pterygota</taxon>
        <taxon>Neoptera</taxon>
        <taxon>Endopterygota</taxon>
        <taxon>Diptera</taxon>
        <taxon>Nematocera</taxon>
        <taxon>Chironomoidea</taxon>
        <taxon>Ceratopogonidae</taxon>
        <taxon>Ceratopogoninae</taxon>
        <taxon>Culicoides</taxon>
        <taxon>Monoculicoides</taxon>
    </lineage>
</organism>
<sequence length="252" mass="28815">MTRHMTLRFFITWNEEIIKFGITSMVHEIQMSDKPRRPVSLKTLRGPGRAEQLRAVVELPSQESREKVNKKLNCMTVKSVYGAWKITFSSVTLLDYKLVTELDFCSQFFVPQNALGKNRAEASEKRAQALNPMVEVKVDIGNFAKMSDEYFKDFDVVCISEGKTEDLVPSVKFFAFDLWGMFGYSFADLKEHEFAIVLMGIPCSKFCKSSVMKMVVIHLQLLEMKIPRSSLITDADKSVTDEANTEHDEKLD</sequence>
<evidence type="ECO:0000313" key="1">
    <source>
        <dbReference type="EMBL" id="SSX21041.1"/>
    </source>
</evidence>
<accession>A0A336LVJ4</accession>
<dbReference type="AlphaFoldDB" id="A0A336LVJ4"/>
<reference evidence="1" key="1">
    <citation type="submission" date="2018-07" db="EMBL/GenBank/DDBJ databases">
        <authorList>
            <person name="Quirk P.G."/>
            <person name="Krulwich T.A."/>
        </authorList>
    </citation>
    <scope>NUCLEOTIDE SEQUENCE</scope>
</reference>
<name>A0A336LVJ4_CULSO</name>
<dbReference type="Gene3D" id="3.40.50.720">
    <property type="entry name" value="NAD(P)-binding Rossmann-like Domain"/>
    <property type="match status" value="1"/>
</dbReference>
<dbReference type="VEuPathDB" id="VectorBase:CSON003510"/>
<proteinExistence type="predicted"/>
<dbReference type="SUPFAM" id="SSF69572">
    <property type="entry name" value="Activating enzymes of the ubiquitin-like proteins"/>
    <property type="match status" value="1"/>
</dbReference>